<dbReference type="GO" id="GO:0051603">
    <property type="term" value="P:proteolysis involved in protein catabolic process"/>
    <property type="evidence" value="ECO:0007669"/>
    <property type="project" value="TreeGrafter"/>
</dbReference>
<evidence type="ECO:0000256" key="3">
    <source>
        <dbReference type="ARBA" id="ARBA00022801"/>
    </source>
</evidence>
<dbReference type="RefSeq" id="WP_109741042.1">
    <property type="nucleotide sequence ID" value="NZ_QGGO01000001.1"/>
</dbReference>
<dbReference type="GO" id="GO:0004222">
    <property type="term" value="F:metalloendopeptidase activity"/>
    <property type="evidence" value="ECO:0007669"/>
    <property type="project" value="InterPro"/>
</dbReference>
<keyword evidence="7" id="KW-1133">Transmembrane helix</keyword>
<keyword evidence="1 6" id="KW-0645">Protease</keyword>
<dbReference type="Pfam" id="PF01435">
    <property type="entry name" value="Peptidase_M48"/>
    <property type="match status" value="1"/>
</dbReference>
<keyword evidence="3 6" id="KW-0378">Hydrolase</keyword>
<dbReference type="GO" id="GO:0046872">
    <property type="term" value="F:metal ion binding"/>
    <property type="evidence" value="ECO:0007669"/>
    <property type="project" value="UniProtKB-KW"/>
</dbReference>
<dbReference type="OrthoDB" id="9810445at2"/>
<keyword evidence="7" id="KW-0472">Membrane</keyword>
<dbReference type="AlphaFoldDB" id="A0A316EIN4"/>
<evidence type="ECO:0000256" key="1">
    <source>
        <dbReference type="ARBA" id="ARBA00022670"/>
    </source>
</evidence>
<dbReference type="EMBL" id="QGGO01000001">
    <property type="protein sequence ID" value="PWK29418.1"/>
    <property type="molecule type" value="Genomic_DNA"/>
</dbReference>
<feature type="transmembrane region" description="Helical" evidence="7">
    <location>
        <begin position="103"/>
        <end position="125"/>
    </location>
</feature>
<dbReference type="CDD" id="cd07332">
    <property type="entry name" value="M48C_Oma1_like"/>
    <property type="match status" value="1"/>
</dbReference>
<name>A0A316EIN4_9BACT</name>
<dbReference type="PANTHER" id="PTHR22726:SF1">
    <property type="entry name" value="METALLOENDOPEPTIDASE OMA1, MITOCHONDRIAL"/>
    <property type="match status" value="1"/>
</dbReference>
<organism evidence="9 10">
    <name type="scientific">Arcicella aurantiaca</name>
    <dbReference type="NCBI Taxonomy" id="591202"/>
    <lineage>
        <taxon>Bacteria</taxon>
        <taxon>Pseudomonadati</taxon>
        <taxon>Bacteroidota</taxon>
        <taxon>Cytophagia</taxon>
        <taxon>Cytophagales</taxon>
        <taxon>Flectobacillaceae</taxon>
        <taxon>Arcicella</taxon>
    </lineage>
</organism>
<reference evidence="9 10" key="1">
    <citation type="submission" date="2018-05" db="EMBL/GenBank/DDBJ databases">
        <title>Genomic Encyclopedia of Archaeal and Bacterial Type Strains, Phase II (KMG-II): from individual species to whole genera.</title>
        <authorList>
            <person name="Goeker M."/>
        </authorList>
    </citation>
    <scope>NUCLEOTIDE SEQUENCE [LARGE SCALE GENOMIC DNA]</scope>
    <source>
        <strain evidence="9 10">DSM 22214</strain>
    </source>
</reference>
<evidence type="ECO:0000313" key="10">
    <source>
        <dbReference type="Proteomes" id="UP000245489"/>
    </source>
</evidence>
<evidence type="ECO:0000256" key="7">
    <source>
        <dbReference type="SAM" id="Phobius"/>
    </source>
</evidence>
<keyword evidence="2" id="KW-0479">Metal-binding</keyword>
<evidence type="ECO:0000256" key="5">
    <source>
        <dbReference type="ARBA" id="ARBA00023049"/>
    </source>
</evidence>
<evidence type="ECO:0000256" key="2">
    <source>
        <dbReference type="ARBA" id="ARBA00022723"/>
    </source>
</evidence>
<dbReference type="Proteomes" id="UP000245489">
    <property type="component" value="Unassembled WGS sequence"/>
</dbReference>
<evidence type="ECO:0000259" key="8">
    <source>
        <dbReference type="Pfam" id="PF01435"/>
    </source>
</evidence>
<dbReference type="PANTHER" id="PTHR22726">
    <property type="entry name" value="METALLOENDOPEPTIDASE OMA1"/>
    <property type="match status" value="1"/>
</dbReference>
<sequence length="373" mass="42421">MNTFQIKYFDGVTSAIQEGTVKLSYGHWDIRLEKPDGTMSSIHWQLKDIKQTEFVGNTNIFKYGDFPQQTLECNDPDFVKALSLQYPDYEFFKKEYFWALNKGTGVFVGITVVLLLLCVGVYKYILPSVAESLALTVPQEYEIKWGNMMFENMIQAPKKGEMGSELNLTKNDTLSRLANQFVKEIDFKTTYPIKITVVNEKVVNAFALPGGNVVVFNGLLKKMKTKEEFAALLGHEVAHVTHKHSLKNIFRSLSGYLFMSLITNDLNGITAVILDNANKLQNLGYSRELEAEADESSMKTLKENKIPTKGLLNLFKILEDSSQVAPPELLSSHPLTEERMKFAKKNQIMNEKIIENPRLESIWKEILIAENKL</sequence>
<dbReference type="InterPro" id="IPR001915">
    <property type="entry name" value="Peptidase_M48"/>
</dbReference>
<comment type="cofactor">
    <cofactor evidence="6">
        <name>Zn(2+)</name>
        <dbReference type="ChEBI" id="CHEBI:29105"/>
    </cofactor>
    <text evidence="6">Binds 1 zinc ion per subunit.</text>
</comment>
<proteinExistence type="inferred from homology"/>
<comment type="similarity">
    <text evidence="6">Belongs to the peptidase M48 family.</text>
</comment>
<dbReference type="Gene3D" id="3.30.2010.10">
    <property type="entry name" value="Metalloproteases ('zincins'), catalytic domain"/>
    <property type="match status" value="1"/>
</dbReference>
<feature type="domain" description="Peptidase M48" evidence="8">
    <location>
        <begin position="170"/>
        <end position="345"/>
    </location>
</feature>
<keyword evidence="4 6" id="KW-0862">Zinc</keyword>
<gene>
    <name evidence="9" type="ORF">LV89_00258</name>
</gene>
<keyword evidence="7" id="KW-0812">Transmembrane</keyword>
<accession>A0A316EIN4</accession>
<evidence type="ECO:0000256" key="4">
    <source>
        <dbReference type="ARBA" id="ARBA00022833"/>
    </source>
</evidence>
<dbReference type="GO" id="GO:0016020">
    <property type="term" value="C:membrane"/>
    <property type="evidence" value="ECO:0007669"/>
    <property type="project" value="TreeGrafter"/>
</dbReference>
<keyword evidence="5 6" id="KW-0482">Metalloprotease</keyword>
<keyword evidence="10" id="KW-1185">Reference proteome</keyword>
<evidence type="ECO:0000256" key="6">
    <source>
        <dbReference type="RuleBase" id="RU003983"/>
    </source>
</evidence>
<protein>
    <submittedName>
        <fullName evidence="9">Peptidase M48-like protein</fullName>
    </submittedName>
</protein>
<dbReference type="InterPro" id="IPR051156">
    <property type="entry name" value="Mito/Outer_Membr_Metalloprot"/>
</dbReference>
<evidence type="ECO:0000313" key="9">
    <source>
        <dbReference type="EMBL" id="PWK29418.1"/>
    </source>
</evidence>
<comment type="caution">
    <text evidence="9">The sequence shown here is derived from an EMBL/GenBank/DDBJ whole genome shotgun (WGS) entry which is preliminary data.</text>
</comment>